<dbReference type="AlphaFoldDB" id="A0A328BWY0"/>
<keyword evidence="2" id="KW-1185">Reference proteome</keyword>
<proteinExistence type="predicted"/>
<sequence>MHPAHSWRILRVYAETSGAAVALILVTHTRTGTDVYEVELPYLLWEALGPRAAAGFVTRLYRSHCPESVRHLGLCAVRRRIAAGLAAHHQQRAPGPGS</sequence>
<protein>
    <submittedName>
        <fullName evidence="1">Uncharacterized protein</fullName>
    </submittedName>
</protein>
<name>A0A328BWY0_9BACT</name>
<comment type="caution">
    <text evidence="1">The sequence shown here is derived from an EMBL/GenBank/DDBJ whole genome shotgun (WGS) entry which is preliminary data.</text>
</comment>
<reference evidence="2" key="1">
    <citation type="submission" date="2018-05" db="EMBL/GenBank/DDBJ databases">
        <authorList>
            <person name="Nie L."/>
        </authorList>
    </citation>
    <scope>NUCLEOTIDE SEQUENCE [LARGE SCALE GENOMIC DNA]</scope>
    <source>
        <strain evidence="2">NL</strain>
    </source>
</reference>
<accession>A0A328BWY0</accession>
<gene>
    <name evidence="1" type="ORF">DLM85_07015</name>
</gene>
<dbReference type="EMBL" id="QHKM01000001">
    <property type="protein sequence ID" value="RAK70576.1"/>
    <property type="molecule type" value="Genomic_DNA"/>
</dbReference>
<dbReference type="OrthoDB" id="884188at2"/>
<organism evidence="1 2">
    <name type="scientific">Hymenobacter edaphi</name>
    <dbReference type="NCBI Taxonomy" id="2211146"/>
    <lineage>
        <taxon>Bacteria</taxon>
        <taxon>Pseudomonadati</taxon>
        <taxon>Bacteroidota</taxon>
        <taxon>Cytophagia</taxon>
        <taxon>Cytophagales</taxon>
        <taxon>Hymenobacteraceae</taxon>
        <taxon>Hymenobacter</taxon>
    </lineage>
</organism>
<dbReference type="Proteomes" id="UP000248553">
    <property type="component" value="Unassembled WGS sequence"/>
</dbReference>
<evidence type="ECO:0000313" key="1">
    <source>
        <dbReference type="EMBL" id="RAK70576.1"/>
    </source>
</evidence>
<evidence type="ECO:0000313" key="2">
    <source>
        <dbReference type="Proteomes" id="UP000248553"/>
    </source>
</evidence>
<dbReference type="RefSeq" id="WP_111477326.1">
    <property type="nucleotide sequence ID" value="NZ_QHKM01000001.1"/>
</dbReference>